<dbReference type="InterPro" id="IPR051612">
    <property type="entry name" value="Teichoic_Acid_Biosynth"/>
</dbReference>
<dbReference type="Gene3D" id="3.40.50.11820">
    <property type="match status" value="1"/>
</dbReference>
<dbReference type="GO" id="GO:0047355">
    <property type="term" value="F:CDP-glycerol glycerophosphotransferase activity"/>
    <property type="evidence" value="ECO:0007669"/>
    <property type="project" value="InterPro"/>
</dbReference>
<sequence>MGQQKIKEIINFGGTQTKKWRDNRFRELASYYTALHQSEIQEDSVLFESYHAVTTTGNVYAIYQQLVKTHPNLKKYWVYIEESPLTAQMKKDKQTQLVKYESKQYFKLLATAKYLINDTSFMPYFVKRAEQIYVNTWHGTPLKTLGKDILSASITDHKNIQRNLLATDYLMMPNRFTADKLLTSHDCDGIFPGRVFITGNARVDRNFLPREEVINNYQLPSDKAILLYAPTWKKSLEDTSEADIASLVNQVEQLQVALGDKTQVLLKSHYFIYQSFVTLGLADKVVPDWVDTNELLGAVDGLITDYSSIFFDYLPNNRPIYFYMPDLESYQNTRGLYLEVEGLPGQVYRTFNELVKGVQIPEADYMLQTANSRQQYLGNFCSKDNGEAAQRVVDIVFNNQITAEEISYKNEKQVIVLYAGGLFNNGITNSLINLTNEIDYDKYELIIFEFDNIANHQEKSQNYQRLNKNAKVIYKFGRIPQSYQDSLAVDLFLRRGLGAKNVDIAKVERYYQTDFRRIFGNLMPDVIIDFGGYNKVMTSLIAFSKVERKFAFFHNLMLEEYNKVINNRYKHRWNLKVIFSLYHYFDKIISVTESAKESNRQTLAKFAPKVKSGQMAALENLIDWRGILTGIEKGEQLNNDYSLSRLIISEKSERQTSQLTLIPTLDEQATHFIAAARFSPEKNHLEMLAAFKEVVKKHPQVRLHLLGEGPLEQAINHTILELGLQDHVFSYGHIANPHYLMSQCDCAVLFSKYEGQGMFLLEAKVAGLPIVGTDVPGIQSVIESGVNGLLVPCNHEGMVAGFESYLTEQVPVPQFDYQTYNQQLLEQFEQLLKG</sequence>
<dbReference type="KEGG" id="vao:FA707_08680"/>
<keyword evidence="3" id="KW-1003">Cell membrane</keyword>
<protein>
    <submittedName>
        <fullName evidence="8">Glycosyltransferase</fullName>
    </submittedName>
</protein>
<organism evidence="8 9">
    <name type="scientific">Vagococcus zengguangii</name>
    <dbReference type="NCBI Taxonomy" id="2571750"/>
    <lineage>
        <taxon>Bacteria</taxon>
        <taxon>Bacillati</taxon>
        <taxon>Bacillota</taxon>
        <taxon>Bacilli</taxon>
        <taxon>Lactobacillales</taxon>
        <taxon>Enterococcaceae</taxon>
        <taxon>Vagococcus</taxon>
    </lineage>
</organism>
<evidence type="ECO:0000256" key="2">
    <source>
        <dbReference type="ARBA" id="ARBA00010488"/>
    </source>
</evidence>
<dbReference type="PANTHER" id="PTHR37316">
    <property type="entry name" value="TEICHOIC ACID GLYCEROL-PHOSPHATE PRIMASE"/>
    <property type="match status" value="1"/>
</dbReference>
<dbReference type="RefSeq" id="WP_136953857.1">
    <property type="nucleotide sequence ID" value="NZ_CP039712.1"/>
</dbReference>
<dbReference type="EMBL" id="CP039712">
    <property type="protein sequence ID" value="QCI87035.1"/>
    <property type="molecule type" value="Genomic_DNA"/>
</dbReference>
<gene>
    <name evidence="8" type="ORF">FA707_08680</name>
</gene>
<proteinExistence type="inferred from homology"/>
<dbReference type="Gene3D" id="3.40.50.12580">
    <property type="match status" value="1"/>
</dbReference>
<accession>A0A4D7CS29</accession>
<dbReference type="InterPro" id="IPR043148">
    <property type="entry name" value="TagF_C"/>
</dbReference>
<dbReference type="InterPro" id="IPR007554">
    <property type="entry name" value="Glycerophosphate_synth"/>
</dbReference>
<dbReference type="CDD" id="cd03811">
    <property type="entry name" value="GT4_GT28_WabH-like"/>
    <property type="match status" value="1"/>
</dbReference>
<evidence type="ECO:0000313" key="9">
    <source>
        <dbReference type="Proteomes" id="UP000298615"/>
    </source>
</evidence>
<keyword evidence="6" id="KW-0472">Membrane</keyword>
<evidence type="ECO:0000256" key="3">
    <source>
        <dbReference type="ARBA" id="ARBA00022475"/>
    </source>
</evidence>
<dbReference type="SUPFAM" id="SSF53756">
    <property type="entry name" value="UDP-Glycosyltransferase/glycogen phosphorylase"/>
    <property type="match status" value="2"/>
</dbReference>
<keyword evidence="9" id="KW-1185">Reference proteome</keyword>
<evidence type="ECO:0000313" key="8">
    <source>
        <dbReference type="EMBL" id="QCI87035.1"/>
    </source>
</evidence>
<dbReference type="AlphaFoldDB" id="A0A4D7CS29"/>
<dbReference type="Proteomes" id="UP000298615">
    <property type="component" value="Chromosome"/>
</dbReference>
<dbReference type="Pfam" id="PF00534">
    <property type="entry name" value="Glycos_transf_1"/>
    <property type="match status" value="1"/>
</dbReference>
<comment type="similarity">
    <text evidence="2">Belongs to the CDP-glycerol glycerophosphotransferase family.</text>
</comment>
<comment type="subcellular location">
    <subcellularLocation>
        <location evidence="1">Cell membrane</location>
        <topology evidence="1">Peripheral membrane protein</topology>
    </subcellularLocation>
</comment>
<evidence type="ECO:0000256" key="6">
    <source>
        <dbReference type="ARBA" id="ARBA00023136"/>
    </source>
</evidence>
<evidence type="ECO:0000256" key="1">
    <source>
        <dbReference type="ARBA" id="ARBA00004202"/>
    </source>
</evidence>
<evidence type="ECO:0000256" key="5">
    <source>
        <dbReference type="ARBA" id="ARBA00022944"/>
    </source>
</evidence>
<dbReference type="InterPro" id="IPR001296">
    <property type="entry name" value="Glyco_trans_1"/>
</dbReference>
<dbReference type="PANTHER" id="PTHR37316:SF3">
    <property type="entry name" value="TEICHOIC ACID GLYCEROL-PHOSPHATE TRANSFERASE"/>
    <property type="match status" value="1"/>
</dbReference>
<keyword evidence="4 8" id="KW-0808">Transferase</keyword>
<reference evidence="8 9" key="1">
    <citation type="submission" date="2019-04" db="EMBL/GenBank/DDBJ databases">
        <title>Vagococcus sp. nov., isolated from faeces of yaks (Bos grunniens).</title>
        <authorList>
            <person name="Ge Y."/>
        </authorList>
    </citation>
    <scope>NUCLEOTIDE SEQUENCE [LARGE SCALE GENOMIC DNA]</scope>
    <source>
        <strain evidence="8 9">MN-17</strain>
    </source>
</reference>
<keyword evidence="5" id="KW-0777">Teichoic acid biosynthesis</keyword>
<dbReference type="InterPro" id="IPR043149">
    <property type="entry name" value="TagF_N"/>
</dbReference>
<feature type="domain" description="Glycosyl transferase family 1" evidence="7">
    <location>
        <begin position="666"/>
        <end position="809"/>
    </location>
</feature>
<dbReference type="Gene3D" id="3.40.50.2000">
    <property type="entry name" value="Glycogen Phosphorylase B"/>
    <property type="match status" value="2"/>
</dbReference>
<name>A0A4D7CS29_9ENTE</name>
<dbReference type="GO" id="GO:0019350">
    <property type="term" value="P:teichoic acid biosynthetic process"/>
    <property type="evidence" value="ECO:0007669"/>
    <property type="project" value="UniProtKB-KW"/>
</dbReference>
<evidence type="ECO:0000256" key="4">
    <source>
        <dbReference type="ARBA" id="ARBA00022679"/>
    </source>
</evidence>
<dbReference type="Pfam" id="PF04464">
    <property type="entry name" value="Glyphos_transf"/>
    <property type="match status" value="1"/>
</dbReference>
<evidence type="ECO:0000259" key="7">
    <source>
        <dbReference type="Pfam" id="PF00534"/>
    </source>
</evidence>
<dbReference type="GO" id="GO:0005886">
    <property type="term" value="C:plasma membrane"/>
    <property type="evidence" value="ECO:0007669"/>
    <property type="project" value="UniProtKB-SubCell"/>
</dbReference>
<dbReference type="GO" id="GO:0016757">
    <property type="term" value="F:glycosyltransferase activity"/>
    <property type="evidence" value="ECO:0007669"/>
    <property type="project" value="InterPro"/>
</dbReference>